<dbReference type="PANTHER" id="PTHR44196:SF1">
    <property type="entry name" value="DEHYDROGENASE_REDUCTASE SDR FAMILY MEMBER 7B"/>
    <property type="match status" value="1"/>
</dbReference>
<reference evidence="4 5" key="1">
    <citation type="submission" date="2020-08" db="EMBL/GenBank/DDBJ databases">
        <title>Sequencing the genomes of 1000 actinobacteria strains.</title>
        <authorList>
            <person name="Klenk H.-P."/>
        </authorList>
    </citation>
    <scope>NUCLEOTIDE SEQUENCE [LARGE SCALE GENOMIC DNA]</scope>
    <source>
        <strain evidence="4 5">DSM 44230</strain>
    </source>
</reference>
<sequence>MSTYFVTGATGFLGSQLVARLLARETCDRVYVLVRPASQDKLERIADRWPRRELVMPVLGDLAEDGLGLGAADLLRLSDGVDHLLHLGAVYDLTASEEHNTEVNVDGTRRVVELAEQLGVRWLHHVSSVAVAGEHRGVFTEEDFDLGQHFASPYHATKFAAEQIVRSQHAVPWRIYRPAVVVGDSRTGEIDKIDGPYFFFPTFARLAKLPRQLPLVGADIGATNVVPVDFVADAIDHLAHAAHPPGRTFHLTSPRPQPVTEVYNAFAAAAGAPTMAFSLPHTASTPLRALSDRGLRALSRTAERVPGSTLLFEWLGVPAAALPHLTLTATFDSGATQGALAGSGLRVPELREYADTLWRYWSDHLDPDRARRPRSGGELGGRTVMVTGASSGIGRATALEVARHGGIPLLVARRAEELAEVRAEIIAAGGTAYAYPCDLTDPEAVRAMLKDVLTQHEAVDMLVNNAGRSIRRSLLRSTDRQHDFERTMAINYHAPVRLILGLLPHMTRRRFGHIVNISTQGTQVGTPRFAAYLASKAALDAFTRVASAEAHGNGITFTTVHMPLVRTPMIEPTKVYRRLPAASPQRAAELVITALTRRPTRVTLPLGTAFATAYALAPKAVDRVMSLVYRLGAV</sequence>
<dbReference type="RefSeq" id="WP_185002019.1">
    <property type="nucleotide sequence ID" value="NZ_BAAAUI010000016.1"/>
</dbReference>
<dbReference type="SUPFAM" id="SSF51735">
    <property type="entry name" value="NAD(P)-binding Rossmann-fold domains"/>
    <property type="match status" value="2"/>
</dbReference>
<evidence type="ECO:0000313" key="5">
    <source>
        <dbReference type="Proteomes" id="UP000533598"/>
    </source>
</evidence>
<dbReference type="CDD" id="cd05263">
    <property type="entry name" value="MupV_like_SDR_e"/>
    <property type="match status" value="1"/>
</dbReference>
<dbReference type="Gene3D" id="3.40.50.720">
    <property type="entry name" value="NAD(P)-binding Rossmann-like Domain"/>
    <property type="match status" value="2"/>
</dbReference>
<evidence type="ECO:0000259" key="3">
    <source>
        <dbReference type="SMART" id="SM00822"/>
    </source>
</evidence>
<evidence type="ECO:0000313" key="4">
    <source>
        <dbReference type="EMBL" id="MBB4676159.1"/>
    </source>
</evidence>
<comment type="caution">
    <text evidence="4">The sequence shown here is derived from an EMBL/GenBank/DDBJ whole genome shotgun (WGS) entry which is preliminary data.</text>
</comment>
<dbReference type="NCBIfam" id="NF005539">
    <property type="entry name" value="PRK07201.1"/>
    <property type="match status" value="1"/>
</dbReference>
<dbReference type="PANTHER" id="PTHR44196">
    <property type="entry name" value="DEHYDROGENASE/REDUCTASE SDR FAMILY MEMBER 7B"/>
    <property type="match status" value="1"/>
</dbReference>
<proteinExistence type="inferred from homology"/>
<dbReference type="SMART" id="SM00822">
    <property type="entry name" value="PKS_KR"/>
    <property type="match status" value="1"/>
</dbReference>
<dbReference type="InterPro" id="IPR036291">
    <property type="entry name" value="NAD(P)-bd_dom_sf"/>
</dbReference>
<dbReference type="Pfam" id="PF07993">
    <property type="entry name" value="NAD_binding_4"/>
    <property type="match status" value="1"/>
</dbReference>
<dbReference type="InterPro" id="IPR057313">
    <property type="entry name" value="Maqu_2507-like"/>
</dbReference>
<gene>
    <name evidence="4" type="ORF">HNR67_002277</name>
</gene>
<dbReference type="CDD" id="cd05233">
    <property type="entry name" value="SDR_c"/>
    <property type="match status" value="1"/>
</dbReference>
<comment type="similarity">
    <text evidence="1">Belongs to the short-chain dehydrogenases/reductases (SDR) family.</text>
</comment>
<accession>A0A7W7CAK5</accession>
<keyword evidence="5" id="KW-1185">Reference proteome</keyword>
<dbReference type="PRINTS" id="PR00080">
    <property type="entry name" value="SDRFAMILY"/>
</dbReference>
<dbReference type="InterPro" id="IPR057326">
    <property type="entry name" value="KR_dom"/>
</dbReference>
<dbReference type="PRINTS" id="PR00081">
    <property type="entry name" value="GDHRDH"/>
</dbReference>
<dbReference type="GO" id="GO:0016491">
    <property type="term" value="F:oxidoreductase activity"/>
    <property type="evidence" value="ECO:0007669"/>
    <property type="project" value="UniProtKB-KW"/>
</dbReference>
<dbReference type="InterPro" id="IPR002347">
    <property type="entry name" value="SDR_fam"/>
</dbReference>
<feature type="domain" description="Ketoreductase" evidence="3">
    <location>
        <begin position="382"/>
        <end position="568"/>
    </location>
</feature>
<dbReference type="AlphaFoldDB" id="A0A7W7CAK5"/>
<dbReference type="Pfam" id="PF00106">
    <property type="entry name" value="adh_short"/>
    <property type="match status" value="1"/>
</dbReference>
<organism evidence="4 5">
    <name type="scientific">Crossiella cryophila</name>
    <dbReference type="NCBI Taxonomy" id="43355"/>
    <lineage>
        <taxon>Bacteria</taxon>
        <taxon>Bacillati</taxon>
        <taxon>Actinomycetota</taxon>
        <taxon>Actinomycetes</taxon>
        <taxon>Pseudonocardiales</taxon>
        <taxon>Pseudonocardiaceae</taxon>
        <taxon>Crossiella</taxon>
    </lineage>
</organism>
<keyword evidence="2" id="KW-0560">Oxidoreductase</keyword>
<name>A0A7W7CAK5_9PSEU</name>
<dbReference type="InterPro" id="IPR013120">
    <property type="entry name" value="FAR_NAD-bd"/>
</dbReference>
<protein>
    <submittedName>
        <fullName evidence="4">Thioester reductase-like protein/short-subunit dehydrogenase involved in D-alanine esterification of teichoic acids</fullName>
    </submittedName>
</protein>
<dbReference type="GO" id="GO:0016020">
    <property type="term" value="C:membrane"/>
    <property type="evidence" value="ECO:0007669"/>
    <property type="project" value="TreeGrafter"/>
</dbReference>
<dbReference type="EMBL" id="JACHMH010000001">
    <property type="protein sequence ID" value="MBB4676159.1"/>
    <property type="molecule type" value="Genomic_DNA"/>
</dbReference>
<dbReference type="Proteomes" id="UP000533598">
    <property type="component" value="Unassembled WGS sequence"/>
</dbReference>
<evidence type="ECO:0000256" key="1">
    <source>
        <dbReference type="ARBA" id="ARBA00006484"/>
    </source>
</evidence>
<evidence type="ECO:0000256" key="2">
    <source>
        <dbReference type="ARBA" id="ARBA00023002"/>
    </source>
</evidence>